<dbReference type="AlphaFoldDB" id="D1PZC3"/>
<dbReference type="Gene3D" id="1.10.10.10">
    <property type="entry name" value="Winged helix-like DNA-binding domain superfamily/Winged helix DNA-binding domain"/>
    <property type="match status" value="1"/>
</dbReference>
<keyword evidence="2" id="KW-1185">Reference proteome</keyword>
<evidence type="ECO:0000313" key="2">
    <source>
        <dbReference type="Proteomes" id="UP000003160"/>
    </source>
</evidence>
<proteinExistence type="predicted"/>
<name>D1PZC3_9BACT</name>
<accession>D1PZC3</accession>
<gene>
    <name evidence="1" type="ORF">HMPREF0645_2308</name>
</gene>
<dbReference type="InterPro" id="IPR002514">
    <property type="entry name" value="Transposase_8"/>
</dbReference>
<dbReference type="GO" id="GO:0003677">
    <property type="term" value="F:DNA binding"/>
    <property type="evidence" value="ECO:0007669"/>
    <property type="project" value="InterPro"/>
</dbReference>
<comment type="caution">
    <text evidence="1">The sequence shown here is derived from an EMBL/GenBank/DDBJ whole genome shotgun (WGS) entry which is preliminary data.</text>
</comment>
<dbReference type="InterPro" id="IPR009057">
    <property type="entry name" value="Homeodomain-like_sf"/>
</dbReference>
<dbReference type="GO" id="GO:0006313">
    <property type="term" value="P:DNA transposition"/>
    <property type="evidence" value="ECO:0007669"/>
    <property type="project" value="InterPro"/>
</dbReference>
<reference evidence="1 2" key="1">
    <citation type="submission" date="2009-10" db="EMBL/GenBank/DDBJ databases">
        <authorList>
            <person name="Qin X."/>
            <person name="Bachman B."/>
            <person name="Battles P."/>
            <person name="Bell A."/>
            <person name="Bess C."/>
            <person name="Bickham C."/>
            <person name="Chaboub L."/>
            <person name="Chen D."/>
            <person name="Coyle M."/>
            <person name="Deiros D.R."/>
            <person name="Dinh H."/>
            <person name="Forbes L."/>
            <person name="Fowler G."/>
            <person name="Francisco L."/>
            <person name="Fu Q."/>
            <person name="Gubbala S."/>
            <person name="Hale W."/>
            <person name="Han Y."/>
            <person name="Hemphill L."/>
            <person name="Highlander S.K."/>
            <person name="Hirani K."/>
            <person name="Hogues M."/>
            <person name="Jackson L."/>
            <person name="Jakkamsetti A."/>
            <person name="Javaid M."/>
            <person name="Jiang H."/>
            <person name="Korchina V."/>
            <person name="Kovar C."/>
            <person name="Lara F."/>
            <person name="Lee S."/>
            <person name="Mata R."/>
            <person name="Mathew T."/>
            <person name="Moen C."/>
            <person name="Morales K."/>
            <person name="Munidasa M."/>
            <person name="Nazareth L."/>
            <person name="Ngo R."/>
            <person name="Nguyen L."/>
            <person name="Okwuonu G."/>
            <person name="Ongeri F."/>
            <person name="Patil S."/>
            <person name="Petrosino J."/>
            <person name="Pham C."/>
            <person name="Pham P."/>
            <person name="Pu L.-L."/>
            <person name="Puazo M."/>
            <person name="Raj R."/>
            <person name="Reid J."/>
            <person name="Rouhana J."/>
            <person name="Saada N."/>
            <person name="Shang Y."/>
            <person name="Simmons D."/>
            <person name="Thornton R."/>
            <person name="Warren J."/>
            <person name="Weissenberger G."/>
            <person name="Zhang J."/>
            <person name="Zhang L."/>
            <person name="Zhou C."/>
            <person name="Zhu D."/>
            <person name="Muzny D."/>
            <person name="Worley K."/>
            <person name="Gibbs R."/>
        </authorList>
    </citation>
    <scope>NUCLEOTIDE SEQUENCE [LARGE SCALE GENOMIC DNA]</scope>
    <source>
        <strain evidence="1 2">DSM 17361</strain>
    </source>
</reference>
<dbReference type="GO" id="GO:0004803">
    <property type="term" value="F:transposase activity"/>
    <property type="evidence" value="ECO:0007669"/>
    <property type="project" value="InterPro"/>
</dbReference>
<dbReference type="Pfam" id="PF01527">
    <property type="entry name" value="HTH_Tnp_1"/>
    <property type="match status" value="1"/>
</dbReference>
<dbReference type="EMBL" id="ACKS01000082">
    <property type="protein sequence ID" value="EFA43357.1"/>
    <property type="molecule type" value="Genomic_DNA"/>
</dbReference>
<dbReference type="HOGENOM" id="CLU_2289001_0_0_10"/>
<dbReference type="SUPFAM" id="SSF46689">
    <property type="entry name" value="Homeodomain-like"/>
    <property type="match status" value="1"/>
</dbReference>
<dbReference type="RefSeq" id="WP_007174411.1">
    <property type="nucleotide sequence ID" value="NZ_GG704781.1"/>
</dbReference>
<organism evidence="1 2">
    <name type="scientific">Hallella bergensis DSM 17361</name>
    <dbReference type="NCBI Taxonomy" id="585502"/>
    <lineage>
        <taxon>Bacteria</taxon>
        <taxon>Pseudomonadati</taxon>
        <taxon>Bacteroidota</taxon>
        <taxon>Bacteroidia</taxon>
        <taxon>Bacteroidales</taxon>
        <taxon>Prevotellaceae</taxon>
        <taxon>Hallella</taxon>
    </lineage>
</organism>
<sequence length="117" mass="14078">MMKKHLNPLEKEFLIRQYFNNPDVSLKSFCEANNVSTSSFRKWRRLYSQFGIEGLTKDNKKLAPLLPPEEDSILKMYQKEILRLRIEIERLKRNYTVRIGKDGRKEFVRLKTRRSKS</sequence>
<dbReference type="InterPro" id="IPR036388">
    <property type="entry name" value="WH-like_DNA-bd_sf"/>
</dbReference>
<protein>
    <submittedName>
        <fullName evidence="1">Transposase</fullName>
    </submittedName>
</protein>
<dbReference type="Proteomes" id="UP000003160">
    <property type="component" value="Unassembled WGS sequence"/>
</dbReference>
<evidence type="ECO:0000313" key="1">
    <source>
        <dbReference type="EMBL" id="EFA43357.1"/>
    </source>
</evidence>